<dbReference type="GeneID" id="93903367"/>
<dbReference type="GO" id="GO:0003677">
    <property type="term" value="F:DNA binding"/>
    <property type="evidence" value="ECO:0007669"/>
    <property type="project" value="UniProtKB-KW"/>
</dbReference>
<evidence type="ECO:0000256" key="5">
    <source>
        <dbReference type="SAM" id="MobiDB-lite"/>
    </source>
</evidence>
<accession>A0A822N4S6</accession>
<gene>
    <name evidence="6" type="ORF">VCR5J5_70001</name>
</gene>
<sequence length="431" mass="48876">MSYIRLTQKKIKYLLPQPKTYVVWDTKQYGFGVRVGKDASRFYVMKTGGGNKIIAPVDSLSLRQARQKTLSLMQDNDKSRAIGAMRFDALVQGEWLQKVCSTWKTSSQGGARGALNKHLLPEFGHYPVTRIDSCHVQRWFDELSQDYTGAANRTLDVLRSIFKYAERQGYCLKNPCDGIKQNRKKKLNRFLSLDELSRLEGALRTVSQQGEIEACCCQVIKLVLLTGCRISEVTGLQWSFIKGDEWHLPDSKTGAKVVYVGKDARKLLSEIGKQFFDSSGNDVFSPLRCYVSRPTKVGMVWQRVRVLADIADVRIHDLRHTFASYAVLEGYPLPMVAKLLGHKRISSTLRYMHVSEHHVTEAVDTLGAVITGILVEPKEVQPRKRKRTTKALKADKPNPEPKAIKGKFNILPELTDEQISDIRAELDFLSW</sequence>
<feature type="compositionally biased region" description="Basic and acidic residues" evidence="5">
    <location>
        <begin position="392"/>
        <end position="401"/>
    </location>
</feature>
<reference evidence="7" key="1">
    <citation type="submission" date="2014-06" db="EMBL/GenBank/DDBJ databases">
        <authorList>
            <person name="Le Roux Frederique"/>
        </authorList>
    </citation>
    <scope>NUCLEOTIDE SEQUENCE [LARGE SCALE GENOMIC DNA]</scope>
    <source>
        <strain evidence="7">J5-5</strain>
    </source>
</reference>
<protein>
    <submittedName>
        <fullName evidence="6">Site-specific recombinase, phage integrase family protein</fullName>
    </submittedName>
</protein>
<evidence type="ECO:0000256" key="3">
    <source>
        <dbReference type="ARBA" id="ARBA00023125"/>
    </source>
</evidence>
<feature type="region of interest" description="Disordered" evidence="5">
    <location>
        <begin position="382"/>
        <end position="401"/>
    </location>
</feature>
<keyword evidence="4" id="KW-0233">DNA recombination</keyword>
<dbReference type="PANTHER" id="PTHR30629">
    <property type="entry name" value="PROPHAGE INTEGRASE"/>
    <property type="match status" value="1"/>
</dbReference>
<dbReference type="AlphaFoldDB" id="A0A822N4S6"/>
<dbReference type="GO" id="GO:0006310">
    <property type="term" value="P:DNA recombination"/>
    <property type="evidence" value="ECO:0007669"/>
    <property type="project" value="UniProtKB-KW"/>
</dbReference>
<dbReference type="Pfam" id="PF00589">
    <property type="entry name" value="Phage_integrase"/>
    <property type="match status" value="1"/>
</dbReference>
<organism evidence="6 7">
    <name type="scientific">Vibrio crassostreae</name>
    <dbReference type="NCBI Taxonomy" id="246167"/>
    <lineage>
        <taxon>Bacteria</taxon>
        <taxon>Pseudomonadati</taxon>
        <taxon>Pseudomonadota</taxon>
        <taxon>Gammaproteobacteria</taxon>
        <taxon>Vibrionales</taxon>
        <taxon>Vibrionaceae</taxon>
        <taxon>Vibrio</taxon>
    </lineage>
</organism>
<proteinExistence type="inferred from homology"/>
<dbReference type="PANTHER" id="PTHR30629:SF2">
    <property type="entry name" value="PROPHAGE INTEGRASE INTS-RELATED"/>
    <property type="match status" value="1"/>
</dbReference>
<keyword evidence="3" id="KW-0238">DNA-binding</keyword>
<dbReference type="Pfam" id="PF22022">
    <property type="entry name" value="Phage_int_M"/>
    <property type="match status" value="1"/>
</dbReference>
<dbReference type="InterPro" id="IPR013762">
    <property type="entry name" value="Integrase-like_cat_sf"/>
</dbReference>
<comment type="caution">
    <text evidence="6">The sequence shown here is derived from an EMBL/GenBank/DDBJ whole genome shotgun (WGS) entry which is preliminary data.</text>
</comment>
<evidence type="ECO:0000313" key="6">
    <source>
        <dbReference type="EMBL" id="CDT56228.1"/>
    </source>
</evidence>
<comment type="similarity">
    <text evidence="1">Belongs to the 'phage' integrase family.</text>
</comment>
<dbReference type="InterPro" id="IPR011010">
    <property type="entry name" value="DNA_brk_join_enz"/>
</dbReference>
<dbReference type="SUPFAM" id="SSF56349">
    <property type="entry name" value="DNA breaking-rejoining enzymes"/>
    <property type="match status" value="1"/>
</dbReference>
<dbReference type="CDD" id="cd00796">
    <property type="entry name" value="INT_Rci_Hp1_C"/>
    <property type="match status" value="1"/>
</dbReference>
<dbReference type="PROSITE" id="PS51898">
    <property type="entry name" value="TYR_RECOMBINASE"/>
    <property type="match status" value="1"/>
</dbReference>
<dbReference type="InterPro" id="IPR053876">
    <property type="entry name" value="Phage_int_M"/>
</dbReference>
<evidence type="ECO:0000256" key="1">
    <source>
        <dbReference type="ARBA" id="ARBA00008857"/>
    </source>
</evidence>
<dbReference type="Gene3D" id="1.10.150.130">
    <property type="match status" value="1"/>
</dbReference>
<evidence type="ECO:0000256" key="4">
    <source>
        <dbReference type="ARBA" id="ARBA00023172"/>
    </source>
</evidence>
<dbReference type="RefSeq" id="WP_048666191.1">
    <property type="nucleotide sequence ID" value="NZ_AP025478.1"/>
</dbReference>
<dbReference type="InterPro" id="IPR010998">
    <property type="entry name" value="Integrase_recombinase_N"/>
</dbReference>
<name>A0A822N4S6_9VIBR</name>
<evidence type="ECO:0000313" key="7">
    <source>
        <dbReference type="Proteomes" id="UP000049495"/>
    </source>
</evidence>
<evidence type="ECO:0000256" key="2">
    <source>
        <dbReference type="ARBA" id="ARBA00022908"/>
    </source>
</evidence>
<dbReference type="Proteomes" id="UP000049495">
    <property type="component" value="Unassembled WGS sequence"/>
</dbReference>
<keyword evidence="2" id="KW-0229">DNA integration</keyword>
<dbReference type="EMBL" id="CCJV01000133">
    <property type="protein sequence ID" value="CDT56228.1"/>
    <property type="molecule type" value="Genomic_DNA"/>
</dbReference>
<dbReference type="GO" id="GO:0015074">
    <property type="term" value="P:DNA integration"/>
    <property type="evidence" value="ECO:0007669"/>
    <property type="project" value="UniProtKB-KW"/>
</dbReference>
<dbReference type="InterPro" id="IPR050808">
    <property type="entry name" value="Phage_Integrase"/>
</dbReference>
<dbReference type="InterPro" id="IPR002104">
    <property type="entry name" value="Integrase_catalytic"/>
</dbReference>
<dbReference type="Gene3D" id="1.10.443.10">
    <property type="entry name" value="Intergrase catalytic core"/>
    <property type="match status" value="1"/>
</dbReference>